<evidence type="ECO:0000313" key="1">
    <source>
        <dbReference type="EMBL" id="GIE14058.1"/>
    </source>
</evidence>
<protein>
    <submittedName>
        <fullName evidence="1">Uncharacterized protein</fullName>
    </submittedName>
</protein>
<keyword evidence="2" id="KW-1185">Reference proteome</keyword>
<gene>
    <name evidence="1" type="ORF">Afe05nite_58980</name>
</gene>
<sequence length="60" mass="6272">MTTITSNRSLPRHAQSGDPLFAPARILAVAAAMRALPHDTTEGLQRVTDHLAQALPGGGL</sequence>
<dbReference type="EMBL" id="BOMM01000051">
    <property type="protein sequence ID" value="GIE14058.1"/>
    <property type="molecule type" value="Genomic_DNA"/>
</dbReference>
<proteinExistence type="predicted"/>
<comment type="caution">
    <text evidence="1">The sequence shown here is derived from an EMBL/GenBank/DDBJ whole genome shotgun (WGS) entry which is preliminary data.</text>
</comment>
<dbReference type="Proteomes" id="UP000598174">
    <property type="component" value="Unassembled WGS sequence"/>
</dbReference>
<accession>A0A919MFR7</accession>
<organism evidence="1 2">
    <name type="scientific">Paractinoplanes ferrugineus</name>
    <dbReference type="NCBI Taxonomy" id="113564"/>
    <lineage>
        <taxon>Bacteria</taxon>
        <taxon>Bacillati</taxon>
        <taxon>Actinomycetota</taxon>
        <taxon>Actinomycetes</taxon>
        <taxon>Micromonosporales</taxon>
        <taxon>Micromonosporaceae</taxon>
        <taxon>Paractinoplanes</taxon>
    </lineage>
</organism>
<dbReference type="AlphaFoldDB" id="A0A919MFR7"/>
<reference evidence="1" key="1">
    <citation type="submission" date="2021-01" db="EMBL/GenBank/DDBJ databases">
        <title>Whole genome shotgun sequence of Actinoplanes ferrugineus NBRC 15555.</title>
        <authorList>
            <person name="Komaki H."/>
            <person name="Tamura T."/>
        </authorList>
    </citation>
    <scope>NUCLEOTIDE SEQUENCE</scope>
    <source>
        <strain evidence="1">NBRC 15555</strain>
    </source>
</reference>
<dbReference type="RefSeq" id="WP_203820464.1">
    <property type="nucleotide sequence ID" value="NZ_BAAABP010000001.1"/>
</dbReference>
<name>A0A919MFR7_9ACTN</name>
<evidence type="ECO:0000313" key="2">
    <source>
        <dbReference type="Proteomes" id="UP000598174"/>
    </source>
</evidence>